<protein>
    <submittedName>
        <fullName evidence="2">Uncharacterized protein</fullName>
    </submittedName>
</protein>
<evidence type="ECO:0000313" key="3">
    <source>
        <dbReference type="Proteomes" id="UP001454036"/>
    </source>
</evidence>
<accession>A0AAV3NWG3</accession>
<organism evidence="2 3">
    <name type="scientific">Lithospermum erythrorhizon</name>
    <name type="common">Purple gromwell</name>
    <name type="synonym">Lithospermum officinale var. erythrorhizon</name>
    <dbReference type="NCBI Taxonomy" id="34254"/>
    <lineage>
        <taxon>Eukaryota</taxon>
        <taxon>Viridiplantae</taxon>
        <taxon>Streptophyta</taxon>
        <taxon>Embryophyta</taxon>
        <taxon>Tracheophyta</taxon>
        <taxon>Spermatophyta</taxon>
        <taxon>Magnoliopsida</taxon>
        <taxon>eudicotyledons</taxon>
        <taxon>Gunneridae</taxon>
        <taxon>Pentapetalae</taxon>
        <taxon>asterids</taxon>
        <taxon>lamiids</taxon>
        <taxon>Boraginales</taxon>
        <taxon>Boraginaceae</taxon>
        <taxon>Boraginoideae</taxon>
        <taxon>Lithospermeae</taxon>
        <taxon>Lithospermum</taxon>
    </lineage>
</organism>
<feature type="region of interest" description="Disordered" evidence="1">
    <location>
        <begin position="115"/>
        <end position="151"/>
    </location>
</feature>
<sequence length="205" mass="22645">MLYTEKPGKANPSRWHRYWFLVQEAFSNEVPCQFSVDYTALNPEDSEETTAQFNNLVGGFPHALPLRTFCDPDVVIKSDKLLLFKNEMALFPSKVDYLAIVSGKSLINKVLGQKEPSTIPKGSRDGKFTSPLAPPPKRKTQEVPHGAESNVFLDSTVEDEVGLRPSVSRVVSSLCKNPSLSSDTSPPQAKVSPLDQEPPHLLLPL</sequence>
<dbReference type="Proteomes" id="UP001454036">
    <property type="component" value="Unassembled WGS sequence"/>
</dbReference>
<keyword evidence="3" id="KW-1185">Reference proteome</keyword>
<proteinExistence type="predicted"/>
<feature type="compositionally biased region" description="Polar residues" evidence="1">
    <location>
        <begin position="174"/>
        <end position="187"/>
    </location>
</feature>
<gene>
    <name evidence="2" type="ORF">LIER_03946</name>
</gene>
<reference evidence="2 3" key="1">
    <citation type="submission" date="2024-01" db="EMBL/GenBank/DDBJ databases">
        <title>The complete chloroplast genome sequence of Lithospermum erythrorhizon: insights into the phylogenetic relationship among Boraginaceae species and the maternal lineages of purple gromwells.</title>
        <authorList>
            <person name="Okada T."/>
            <person name="Watanabe K."/>
        </authorList>
    </citation>
    <scope>NUCLEOTIDE SEQUENCE [LARGE SCALE GENOMIC DNA]</scope>
</reference>
<name>A0AAV3NWG3_LITER</name>
<dbReference type="AlphaFoldDB" id="A0AAV3NWG3"/>
<feature type="region of interest" description="Disordered" evidence="1">
    <location>
        <begin position="174"/>
        <end position="205"/>
    </location>
</feature>
<comment type="caution">
    <text evidence="2">The sequence shown here is derived from an EMBL/GenBank/DDBJ whole genome shotgun (WGS) entry which is preliminary data.</text>
</comment>
<evidence type="ECO:0000256" key="1">
    <source>
        <dbReference type="SAM" id="MobiDB-lite"/>
    </source>
</evidence>
<dbReference type="EMBL" id="BAABME010000489">
    <property type="protein sequence ID" value="GAA0143207.1"/>
    <property type="molecule type" value="Genomic_DNA"/>
</dbReference>
<evidence type="ECO:0000313" key="2">
    <source>
        <dbReference type="EMBL" id="GAA0143207.1"/>
    </source>
</evidence>